<dbReference type="InterPro" id="IPR003965">
    <property type="entry name" value="Fatty_acid_synthase"/>
</dbReference>
<dbReference type="EMBL" id="BAABHO010000004">
    <property type="protein sequence ID" value="GAA4777654.1"/>
    <property type="molecule type" value="Genomic_DNA"/>
</dbReference>
<evidence type="ECO:0000313" key="4">
    <source>
        <dbReference type="EMBL" id="GAA4777654.1"/>
    </source>
</evidence>
<dbReference type="PANTHER" id="PTHR43841:SF1">
    <property type="entry name" value="3-HYDROXYACYL-THIOESTER DEHYDRATASE X"/>
    <property type="match status" value="1"/>
</dbReference>
<dbReference type="Pfam" id="PF01575">
    <property type="entry name" value="MaoC_dehydratas"/>
    <property type="match status" value="1"/>
</dbReference>
<keyword evidence="5" id="KW-1185">Reference proteome</keyword>
<name>A0ABP9AAE0_9PSEU</name>
<evidence type="ECO:0000259" key="3">
    <source>
        <dbReference type="Pfam" id="PF01575"/>
    </source>
</evidence>
<feature type="domain" description="MaoC-like" evidence="3">
    <location>
        <begin position="190"/>
        <end position="259"/>
    </location>
</feature>
<protein>
    <submittedName>
        <fullName evidence="4">MaoC/PaaZ C-terminal domain-containing protein</fullName>
    </submittedName>
</protein>
<dbReference type="Proteomes" id="UP001500928">
    <property type="component" value="Unassembled WGS sequence"/>
</dbReference>
<feature type="region of interest" description="Disordered" evidence="2">
    <location>
        <begin position="155"/>
        <end position="175"/>
    </location>
</feature>
<evidence type="ECO:0000313" key="5">
    <source>
        <dbReference type="Proteomes" id="UP001500928"/>
    </source>
</evidence>
<reference evidence="5" key="1">
    <citation type="journal article" date="2019" name="Int. J. Syst. Evol. Microbiol.">
        <title>The Global Catalogue of Microorganisms (GCM) 10K type strain sequencing project: providing services to taxonomists for standard genome sequencing and annotation.</title>
        <authorList>
            <consortium name="The Broad Institute Genomics Platform"/>
            <consortium name="The Broad Institute Genome Sequencing Center for Infectious Disease"/>
            <person name="Wu L."/>
            <person name="Ma J."/>
        </authorList>
    </citation>
    <scope>NUCLEOTIDE SEQUENCE [LARGE SCALE GENOMIC DNA]</scope>
    <source>
        <strain evidence="5">JCM 17979</strain>
    </source>
</reference>
<evidence type="ECO:0000256" key="2">
    <source>
        <dbReference type="SAM" id="MobiDB-lite"/>
    </source>
</evidence>
<dbReference type="InterPro" id="IPR029069">
    <property type="entry name" value="HotDog_dom_sf"/>
</dbReference>
<organism evidence="4 5">
    <name type="scientific">Actinomycetospora chlora</name>
    <dbReference type="NCBI Taxonomy" id="663608"/>
    <lineage>
        <taxon>Bacteria</taxon>
        <taxon>Bacillati</taxon>
        <taxon>Actinomycetota</taxon>
        <taxon>Actinomycetes</taxon>
        <taxon>Pseudonocardiales</taxon>
        <taxon>Pseudonocardiaceae</taxon>
        <taxon>Actinomycetospora</taxon>
    </lineage>
</organism>
<dbReference type="PANTHER" id="PTHR43841">
    <property type="entry name" value="3-HYDROXYACYL-THIOESTER DEHYDRATASE HTDX-RELATED"/>
    <property type="match status" value="1"/>
</dbReference>
<dbReference type="InterPro" id="IPR002539">
    <property type="entry name" value="MaoC-like_dom"/>
</dbReference>
<gene>
    <name evidence="4" type="ORF">GCM10023200_08180</name>
</gene>
<dbReference type="Gene3D" id="3.10.129.10">
    <property type="entry name" value="Hotdog Thioesterase"/>
    <property type="match status" value="1"/>
</dbReference>
<accession>A0ABP9AAE0</accession>
<dbReference type="PRINTS" id="PR01483">
    <property type="entry name" value="FASYNTHASE"/>
</dbReference>
<comment type="caution">
    <text evidence="4">The sequence shown here is derived from an EMBL/GenBank/DDBJ whole genome shotgun (WGS) entry which is preliminary data.</text>
</comment>
<dbReference type="SUPFAM" id="SSF54637">
    <property type="entry name" value="Thioesterase/thiol ester dehydrase-isomerase"/>
    <property type="match status" value="2"/>
</dbReference>
<dbReference type="RefSeq" id="WP_345411143.1">
    <property type="nucleotide sequence ID" value="NZ_BAABHO010000004.1"/>
</dbReference>
<comment type="similarity">
    <text evidence="1">Belongs to the enoyl-CoA hydratase/isomerase family.</text>
</comment>
<evidence type="ECO:0000256" key="1">
    <source>
        <dbReference type="ARBA" id="ARBA00005254"/>
    </source>
</evidence>
<proteinExistence type="inferred from homology"/>
<sequence length="288" mass="30671">MNTETLDSAPTLGVLYGRALLTARSGGQTLPDRTLELAGVRIDADTVADYNHVCGFSVGGAVPPTYPHMLAFPLQMRLMTDREFPLPAPGMVHLRNVITQQRPPEVGEPLRVAVHADRLTAHPKGAQVDLVTAVTDEDGAAIWGSRSTYFVRGAPAPDGAEDVPPAPPEPDPHVGRLPHAIWKVPGDIGRRYAAVSGDVNPIHVNGLAAKAFGMPGAIAHGMWTKARALAALAGRYGPAFTVDVVFKAPVRTPSTVWFHTAAADHGWDAKLVSPKGRDHLLLTLRETA</sequence>